<dbReference type="SUPFAM" id="SSF56219">
    <property type="entry name" value="DNase I-like"/>
    <property type="match status" value="1"/>
</dbReference>
<accession>A0AAD5KX83</accession>
<dbReference type="Proteomes" id="UP000820818">
    <property type="component" value="Unassembled WGS sequence"/>
</dbReference>
<dbReference type="Pfam" id="PF14529">
    <property type="entry name" value="Exo_endo_phos_2"/>
    <property type="match status" value="1"/>
</dbReference>
<feature type="domain" description="Endonuclease/exonuclease/phosphatase" evidence="1">
    <location>
        <begin position="1"/>
        <end position="79"/>
    </location>
</feature>
<protein>
    <recommendedName>
        <fullName evidence="1">Endonuclease/exonuclease/phosphatase domain-containing protein</fullName>
    </recommendedName>
</protein>
<name>A0AAD5KX83_9CRUS</name>
<sequence>MDANAKNKLWGSSRTDKKGVELEHLIIKNNLNVANVPNSKLEYIPSKTSKVDVTLYGEKVKISGWKFLNTVSLSDHPYIHFELMVGRPNRQQKEPKVPKLTNIDKSKLRSTLDSELRNLKINWDGLKSEADLDGIVNNITAIIGNCAIKSELPRNKQSKSELDFWTPELDKLKAAMRTAKDKYDKFLKANNIKDRKRTNKECSPQEINFRSAKRMYQKMLRKSKGKAFENFCTINMNKDLF</sequence>
<dbReference type="GO" id="GO:0003824">
    <property type="term" value="F:catalytic activity"/>
    <property type="evidence" value="ECO:0007669"/>
    <property type="project" value="InterPro"/>
</dbReference>
<dbReference type="PANTHER" id="PTHR33273:SF2">
    <property type="entry name" value="ENDONUCLEASE_EXONUCLEASE_PHOSPHATASE DOMAIN-CONTAINING PROTEIN"/>
    <property type="match status" value="1"/>
</dbReference>
<keyword evidence="3" id="KW-1185">Reference proteome</keyword>
<dbReference type="EMBL" id="WJBH02000016">
    <property type="protein sequence ID" value="KAI9551330.1"/>
    <property type="molecule type" value="Genomic_DNA"/>
</dbReference>
<dbReference type="AlphaFoldDB" id="A0AAD5KX83"/>
<dbReference type="Gene3D" id="3.60.10.10">
    <property type="entry name" value="Endonuclease/exonuclease/phosphatase"/>
    <property type="match status" value="1"/>
</dbReference>
<proteinExistence type="predicted"/>
<evidence type="ECO:0000313" key="2">
    <source>
        <dbReference type="EMBL" id="KAI9551330.1"/>
    </source>
</evidence>
<dbReference type="InterPro" id="IPR036691">
    <property type="entry name" value="Endo/exonu/phosph_ase_sf"/>
</dbReference>
<organism evidence="2 3">
    <name type="scientific">Daphnia sinensis</name>
    <dbReference type="NCBI Taxonomy" id="1820382"/>
    <lineage>
        <taxon>Eukaryota</taxon>
        <taxon>Metazoa</taxon>
        <taxon>Ecdysozoa</taxon>
        <taxon>Arthropoda</taxon>
        <taxon>Crustacea</taxon>
        <taxon>Branchiopoda</taxon>
        <taxon>Diplostraca</taxon>
        <taxon>Cladocera</taxon>
        <taxon>Anomopoda</taxon>
        <taxon>Daphniidae</taxon>
        <taxon>Daphnia</taxon>
        <taxon>Daphnia similis group</taxon>
    </lineage>
</organism>
<reference evidence="2" key="1">
    <citation type="submission" date="2022-05" db="EMBL/GenBank/DDBJ databases">
        <title>A multi-omics perspective on studying reproductive biology in Daphnia sinensis.</title>
        <authorList>
            <person name="Jia J."/>
        </authorList>
    </citation>
    <scope>NUCLEOTIDE SEQUENCE</scope>
    <source>
        <strain evidence="2">WSL</strain>
    </source>
</reference>
<evidence type="ECO:0000313" key="3">
    <source>
        <dbReference type="Proteomes" id="UP000820818"/>
    </source>
</evidence>
<comment type="caution">
    <text evidence="2">The sequence shown here is derived from an EMBL/GenBank/DDBJ whole genome shotgun (WGS) entry which is preliminary data.</text>
</comment>
<evidence type="ECO:0000259" key="1">
    <source>
        <dbReference type="Pfam" id="PF14529"/>
    </source>
</evidence>
<dbReference type="PANTHER" id="PTHR33273">
    <property type="entry name" value="DOMAIN-CONTAINING PROTEIN, PUTATIVE-RELATED"/>
    <property type="match status" value="1"/>
</dbReference>
<gene>
    <name evidence="2" type="ORF">GHT06_006998</name>
</gene>
<dbReference type="InterPro" id="IPR005135">
    <property type="entry name" value="Endo/exonuclease/phosphatase"/>
</dbReference>